<dbReference type="InterPro" id="IPR016035">
    <property type="entry name" value="Acyl_Trfase/lysoPLipase"/>
</dbReference>
<dbReference type="PANTHER" id="PTHR32176:SF92">
    <property type="entry name" value="XYLOSE ISOMERASE"/>
    <property type="match status" value="1"/>
</dbReference>
<proteinExistence type="inferred from homology"/>
<feature type="active site" description="Proton acceptor" evidence="3">
    <location>
        <position position="187"/>
    </location>
</feature>
<keyword evidence="3" id="KW-0378">Hydrolase</keyword>
<evidence type="ECO:0000313" key="5">
    <source>
        <dbReference type="EMBL" id="GLH66576.1"/>
    </source>
</evidence>
<keyword evidence="2 3" id="KW-0443">Lipid metabolism</keyword>
<evidence type="ECO:0000256" key="3">
    <source>
        <dbReference type="PROSITE-ProRule" id="PRU01161"/>
    </source>
</evidence>
<organism evidence="5 6">
    <name type="scientific">Geothrix edaphica</name>
    <dbReference type="NCBI Taxonomy" id="2927976"/>
    <lineage>
        <taxon>Bacteria</taxon>
        <taxon>Pseudomonadati</taxon>
        <taxon>Acidobacteriota</taxon>
        <taxon>Holophagae</taxon>
        <taxon>Holophagales</taxon>
        <taxon>Holophagaceae</taxon>
        <taxon>Geothrix</taxon>
    </lineage>
</organism>
<comment type="caution">
    <text evidence="3">Lacks conserved residue(s) required for the propagation of feature annotation.</text>
</comment>
<comment type="similarity">
    <text evidence="1">Belongs to the patatin family.</text>
</comment>
<dbReference type="InterPro" id="IPR002641">
    <property type="entry name" value="PNPLA_dom"/>
</dbReference>
<feature type="active site" description="Nucleophile" evidence="3">
    <location>
        <position position="46"/>
    </location>
</feature>
<dbReference type="PROSITE" id="PS51635">
    <property type="entry name" value="PNPLA"/>
    <property type="match status" value="1"/>
</dbReference>
<feature type="short sequence motif" description="GXSXG" evidence="3">
    <location>
        <begin position="44"/>
        <end position="48"/>
    </location>
</feature>
<dbReference type="Proteomes" id="UP001165044">
    <property type="component" value="Unassembled WGS sequence"/>
</dbReference>
<feature type="short sequence motif" description="DGA/G" evidence="3">
    <location>
        <begin position="187"/>
        <end position="189"/>
    </location>
</feature>
<evidence type="ECO:0000259" key="4">
    <source>
        <dbReference type="PROSITE" id="PS51635"/>
    </source>
</evidence>
<evidence type="ECO:0000256" key="2">
    <source>
        <dbReference type="ARBA" id="ARBA00023098"/>
    </source>
</evidence>
<dbReference type="RefSeq" id="WP_285606949.1">
    <property type="nucleotide sequence ID" value="NZ_BSDC01000001.1"/>
</dbReference>
<evidence type="ECO:0000256" key="1">
    <source>
        <dbReference type="ARBA" id="ARBA00010240"/>
    </source>
</evidence>
<name>A0ABQ5PWP4_9BACT</name>
<gene>
    <name evidence="5" type="ORF">GETHED_09400</name>
</gene>
<protein>
    <submittedName>
        <fullName evidence="5">Patatin</fullName>
    </submittedName>
</protein>
<dbReference type="SUPFAM" id="SSF52151">
    <property type="entry name" value="FabD/lysophospholipase-like"/>
    <property type="match status" value="1"/>
</dbReference>
<dbReference type="PANTHER" id="PTHR32176">
    <property type="entry name" value="XYLOSE ISOMERASE"/>
    <property type="match status" value="1"/>
</dbReference>
<keyword evidence="6" id="KW-1185">Reference proteome</keyword>
<comment type="caution">
    <text evidence="5">The sequence shown here is derived from an EMBL/GenBank/DDBJ whole genome shotgun (WGS) entry which is preliminary data.</text>
</comment>
<dbReference type="Pfam" id="PF01734">
    <property type="entry name" value="Patatin"/>
    <property type="match status" value="1"/>
</dbReference>
<sequence length="327" mass="35848">MPQPFRILSIDGGGIRSLIPALVLAELERQTGRAVADCFDLIAGTSTGGILALGLATPGEVGRPRYSAQDLAGLYLKEGARIFDESLWRRLTNPMGLRAAKYPSDGIEGVLAQYFGESRLKEALVEVLVTAYDLEKRDAFFYRRRRAREDARYDVPMRVAARATSAAPTYFEPLLVPWPGDRDVLVDGGVFANNPAMCAYAEGWQTLAKMGRGAESILLVSLGTGLYARPYRYEDAKGWGVAGWARPVLDVIFDGVADTVDYQLRQLLPPREDGAPRYLRFQADLDAGLSEMDDTSPEHLKGLHRAAEAILQRQAADMAALVRQLAG</sequence>
<reference evidence="5" key="1">
    <citation type="journal article" date="2023" name="Antonie Van Leeuwenhoek">
        <title>Mesoterricola silvestris gen. nov., sp. nov., Mesoterricola sediminis sp. nov., Geothrix oryzae sp. nov., Geothrix edaphica sp. nov., Geothrix rubra sp. nov., and Geothrix limicola sp. nov., six novel members of Acidobacteriota isolated from soils.</title>
        <authorList>
            <person name="Itoh H."/>
            <person name="Sugisawa Y."/>
            <person name="Mise K."/>
            <person name="Xu Z."/>
            <person name="Kuniyasu M."/>
            <person name="Ushijima N."/>
            <person name="Kawano K."/>
            <person name="Kobayashi E."/>
            <person name="Shiratori Y."/>
            <person name="Masuda Y."/>
            <person name="Senoo K."/>
        </authorList>
    </citation>
    <scope>NUCLEOTIDE SEQUENCE</scope>
    <source>
        <strain evidence="5">Red802</strain>
    </source>
</reference>
<dbReference type="EMBL" id="BSDC01000001">
    <property type="protein sequence ID" value="GLH66576.1"/>
    <property type="molecule type" value="Genomic_DNA"/>
</dbReference>
<keyword evidence="3" id="KW-0442">Lipid degradation</keyword>
<accession>A0ABQ5PWP4</accession>
<dbReference type="Gene3D" id="3.40.1090.10">
    <property type="entry name" value="Cytosolic phospholipase A2 catalytic domain"/>
    <property type="match status" value="1"/>
</dbReference>
<evidence type="ECO:0000313" key="6">
    <source>
        <dbReference type="Proteomes" id="UP001165044"/>
    </source>
</evidence>
<feature type="domain" description="PNPLA" evidence="4">
    <location>
        <begin position="8"/>
        <end position="200"/>
    </location>
</feature>